<reference evidence="8 9" key="1">
    <citation type="submission" date="2018-06" db="EMBL/GenBank/DDBJ databases">
        <title>Fusarium incarnatum-equiseti species complex species 28.</title>
        <authorList>
            <person name="Gardiner D.M."/>
        </authorList>
    </citation>
    <scope>NUCLEOTIDE SEQUENCE [LARGE SCALE GENOMIC DNA]</scope>
    <source>
        <strain evidence="8 9">FIESC_28</strain>
    </source>
</reference>
<dbReference type="InterPro" id="IPR036291">
    <property type="entry name" value="NAD(P)-bd_dom_sf"/>
</dbReference>
<comment type="caution">
    <text evidence="8">The sequence shown here is derived from an EMBL/GenBank/DDBJ whole genome shotgun (WGS) entry which is preliminary data.</text>
</comment>
<evidence type="ECO:0000256" key="5">
    <source>
        <dbReference type="ARBA" id="ARBA00023163"/>
    </source>
</evidence>
<dbReference type="GeneID" id="41990898"/>
<dbReference type="Proteomes" id="UP000253153">
    <property type="component" value="Unassembled WGS sequence"/>
</dbReference>
<dbReference type="PANTHER" id="PTHR31845">
    <property type="entry name" value="FINGER DOMAIN PROTEIN, PUTATIVE-RELATED"/>
    <property type="match status" value="1"/>
</dbReference>
<dbReference type="GO" id="GO:0016491">
    <property type="term" value="F:oxidoreductase activity"/>
    <property type="evidence" value="ECO:0007669"/>
    <property type="project" value="UniProtKB-KW"/>
</dbReference>
<dbReference type="EMBL" id="QKXC01000035">
    <property type="protein sequence ID" value="RBR25769.1"/>
    <property type="molecule type" value="Genomic_DNA"/>
</dbReference>
<keyword evidence="2" id="KW-0560">Oxidoreductase</keyword>
<dbReference type="InterPro" id="IPR051089">
    <property type="entry name" value="prtT"/>
</dbReference>
<evidence type="ECO:0000256" key="4">
    <source>
        <dbReference type="ARBA" id="ARBA00023125"/>
    </source>
</evidence>
<evidence type="ECO:0000256" key="1">
    <source>
        <dbReference type="ARBA" id="ARBA00004123"/>
    </source>
</evidence>
<dbReference type="PRINTS" id="PR00081">
    <property type="entry name" value="GDHRDH"/>
</dbReference>
<dbReference type="InterPro" id="IPR057326">
    <property type="entry name" value="KR_dom"/>
</dbReference>
<dbReference type="RefSeq" id="XP_031020360.1">
    <property type="nucleotide sequence ID" value="XM_031155602.1"/>
</dbReference>
<dbReference type="GO" id="GO:0000976">
    <property type="term" value="F:transcription cis-regulatory region binding"/>
    <property type="evidence" value="ECO:0007669"/>
    <property type="project" value="TreeGrafter"/>
</dbReference>
<dbReference type="GO" id="GO:0008270">
    <property type="term" value="F:zinc ion binding"/>
    <property type="evidence" value="ECO:0007669"/>
    <property type="project" value="InterPro"/>
</dbReference>
<dbReference type="SMART" id="SM00822">
    <property type="entry name" value="PKS_KR"/>
    <property type="match status" value="1"/>
</dbReference>
<keyword evidence="5" id="KW-0804">Transcription</keyword>
<dbReference type="Gene3D" id="3.40.50.720">
    <property type="entry name" value="NAD(P)-binding Rossmann-like Domain"/>
    <property type="match status" value="1"/>
</dbReference>
<evidence type="ECO:0000256" key="6">
    <source>
        <dbReference type="ARBA" id="ARBA00023242"/>
    </source>
</evidence>
<name>A0A366S906_9HYPO</name>
<dbReference type="GO" id="GO:0000981">
    <property type="term" value="F:DNA-binding transcription factor activity, RNA polymerase II-specific"/>
    <property type="evidence" value="ECO:0007669"/>
    <property type="project" value="InterPro"/>
</dbReference>
<dbReference type="SUPFAM" id="SSF51735">
    <property type="entry name" value="NAD(P)-binding Rossmann-fold domains"/>
    <property type="match status" value="1"/>
</dbReference>
<sequence length="938" mass="102987">MPTDSSSKIVGVRRRACVNCTSVKSKCLPLSADECQRCNRLGKRCTYLNVVEKRKSPSSASRTRVLEQRLNRVLSMLTERARGTPLSGFITQLSSADIGIDLLGTDQIPGFSLPRSFAPRQALDVIDHGLLTLDEATSLLDNYRTKAVPHFPFVPISADTTVESLRTSKPFLFMCIMATMKVDNCTIQRQIGEEVKMQAHQRVLMESESSLELLQGVLVYIAWYQYFFSYEKQQIVQLAQLCVSLVHNLGLDQNPNNTRRKVDLGPDETAPGRKAARSTDQLRALLGTYCTASWVSTKFRTRCAIPYTGYIKQSWELLVAREEYPSDILIAHLVRINELSRRICDTFGYDDLENTGIKGEFVSSMALQTLSNESTLLKSSVPPAIQNEFAIKVELYLLDTLIGEVSLHDDFWDHSGMANSLATSNPSLSTSTRLSILFNLLRSCKALNDAVIDCPDEDLWYITFYTTAKVCRTLSCLSNAGKIWPEIFRDVGLALNSMNFSYPGTSLYDASTIERAADLQGEAERLRAKFKNLSPLVQNTGDEADIMFGFSDMIWAAFIAYDQARGLDQGPLNFAFDAACSTPEIGSSGGYLSSTGSGNATDAVLDLEGIDDSTWEELLAGITTATELTSRRSYTVMPPPKGTPNPLEGPGDYDVTSEVHSDTYPAIDPTNFNLKDKTILVTGASRGFGRAMCVSFAKAGASRFVVASRSDMSTTAEAIKAAAKEVGRPEPEVLTIKTDVGVPESVDALANEIDKKFGSLDVVINNAAFMKLASIAESDPADWLTTLTANVFDPYLVARALAPLLLKSETKTIINIASVGAHLISPTISAYQISKLAIVRLTEFIAVEYGDQGIVSYCVHPGNAPSEMSGGIEGIPEPLRPAFVDTPELTGNSLVYLASERRPWLAGRYINLTWDMPELMSKEQEIVKDDKLKVRLAF</sequence>
<dbReference type="AlphaFoldDB" id="A0A366S906"/>
<evidence type="ECO:0000259" key="7">
    <source>
        <dbReference type="PROSITE" id="PS00463"/>
    </source>
</evidence>
<feature type="domain" description="Zn(2)-C6 fungal-type" evidence="7">
    <location>
        <begin position="16"/>
        <end position="45"/>
    </location>
</feature>
<keyword evidence="6" id="KW-0539">Nucleus</keyword>
<dbReference type="InterPro" id="IPR002347">
    <property type="entry name" value="SDR_fam"/>
</dbReference>
<dbReference type="PANTHER" id="PTHR31845:SF10">
    <property type="entry name" value="ZN(II)2CYS6 TRANSCRIPTION FACTOR (EUROFUNG)"/>
    <property type="match status" value="1"/>
</dbReference>
<dbReference type="PROSITE" id="PS00463">
    <property type="entry name" value="ZN2_CY6_FUNGAL_1"/>
    <property type="match status" value="1"/>
</dbReference>
<evidence type="ECO:0000313" key="9">
    <source>
        <dbReference type="Proteomes" id="UP000253153"/>
    </source>
</evidence>
<dbReference type="InterPro" id="IPR036864">
    <property type="entry name" value="Zn2-C6_fun-type_DNA-bd_sf"/>
</dbReference>
<dbReference type="SUPFAM" id="SSF57701">
    <property type="entry name" value="Zn2/Cys6 DNA-binding domain"/>
    <property type="match status" value="1"/>
</dbReference>
<dbReference type="CDD" id="cd00067">
    <property type="entry name" value="GAL4"/>
    <property type="match status" value="1"/>
</dbReference>
<proteinExistence type="predicted"/>
<dbReference type="OrthoDB" id="1600564at2759"/>
<dbReference type="Pfam" id="PF00106">
    <property type="entry name" value="adh_short"/>
    <property type="match status" value="1"/>
</dbReference>
<dbReference type="CDD" id="cd05233">
    <property type="entry name" value="SDR_c"/>
    <property type="match status" value="1"/>
</dbReference>
<protein>
    <recommendedName>
        <fullName evidence="7">Zn(2)-C6 fungal-type domain-containing protein</fullName>
    </recommendedName>
</protein>
<keyword evidence="4" id="KW-0238">DNA-binding</keyword>
<comment type="subcellular location">
    <subcellularLocation>
        <location evidence="1">Nucleus</location>
    </subcellularLocation>
</comment>
<evidence type="ECO:0000256" key="2">
    <source>
        <dbReference type="ARBA" id="ARBA00023002"/>
    </source>
</evidence>
<dbReference type="GO" id="GO:0005634">
    <property type="term" value="C:nucleus"/>
    <property type="evidence" value="ECO:0007669"/>
    <property type="project" value="UniProtKB-SubCell"/>
</dbReference>
<evidence type="ECO:0000313" key="8">
    <source>
        <dbReference type="EMBL" id="RBR25769.1"/>
    </source>
</evidence>
<keyword evidence="3" id="KW-0805">Transcription regulation</keyword>
<keyword evidence="9" id="KW-1185">Reference proteome</keyword>
<evidence type="ECO:0000256" key="3">
    <source>
        <dbReference type="ARBA" id="ARBA00023015"/>
    </source>
</evidence>
<dbReference type="InterPro" id="IPR001138">
    <property type="entry name" value="Zn2Cys6_DnaBD"/>
</dbReference>
<dbReference type="PRINTS" id="PR00080">
    <property type="entry name" value="SDRFAMILY"/>
</dbReference>
<gene>
    <name evidence="8" type="ORF">FIESC28_01451</name>
</gene>
<accession>A0A366S906</accession>
<organism evidence="8 9">
    <name type="scientific">Fusarium coffeatum</name>
    <dbReference type="NCBI Taxonomy" id="231269"/>
    <lineage>
        <taxon>Eukaryota</taxon>
        <taxon>Fungi</taxon>
        <taxon>Dikarya</taxon>
        <taxon>Ascomycota</taxon>
        <taxon>Pezizomycotina</taxon>
        <taxon>Sordariomycetes</taxon>
        <taxon>Hypocreomycetidae</taxon>
        <taxon>Hypocreales</taxon>
        <taxon>Nectriaceae</taxon>
        <taxon>Fusarium</taxon>
        <taxon>Fusarium incarnatum-equiseti species complex</taxon>
    </lineage>
</organism>
<dbReference type="Gene3D" id="4.10.240.10">
    <property type="entry name" value="Zn(2)-C6 fungal-type DNA-binding domain"/>
    <property type="match status" value="1"/>
</dbReference>